<evidence type="ECO:0000313" key="1">
    <source>
        <dbReference type="EMBL" id="BCX48415.1"/>
    </source>
</evidence>
<reference evidence="1 2" key="1">
    <citation type="submission" date="2021-06" db="EMBL/GenBank/DDBJ databases">
        <title>Complete genome of Haloferula helveola possessing various polysaccharide degrading enzymes.</title>
        <authorList>
            <person name="Takami H."/>
            <person name="Huang C."/>
            <person name="Hamasaki K."/>
        </authorList>
    </citation>
    <scope>NUCLEOTIDE SEQUENCE [LARGE SCALE GENOMIC DNA]</scope>
    <source>
        <strain evidence="1 2">CN-1</strain>
    </source>
</reference>
<name>A0ABM7RGJ5_9BACT</name>
<gene>
    <name evidence="1" type="ORF">HAHE_23230</name>
</gene>
<protein>
    <submittedName>
        <fullName evidence="1">Uncharacterized protein</fullName>
    </submittedName>
</protein>
<evidence type="ECO:0000313" key="2">
    <source>
        <dbReference type="Proteomes" id="UP001374893"/>
    </source>
</evidence>
<sequence>MENHTGPVLGKDVENLVAAAHVSESLADKRAGVQCREPDPVSHARAIPAMQIPKKSANPTDTWAIG</sequence>
<proteinExistence type="predicted"/>
<dbReference type="Proteomes" id="UP001374893">
    <property type="component" value="Chromosome"/>
</dbReference>
<accession>A0ABM7RGJ5</accession>
<organism evidence="1 2">
    <name type="scientific">Haloferula helveola</name>
    <dbReference type="NCBI Taxonomy" id="490095"/>
    <lineage>
        <taxon>Bacteria</taxon>
        <taxon>Pseudomonadati</taxon>
        <taxon>Verrucomicrobiota</taxon>
        <taxon>Verrucomicrobiia</taxon>
        <taxon>Verrucomicrobiales</taxon>
        <taxon>Verrucomicrobiaceae</taxon>
        <taxon>Haloferula</taxon>
    </lineage>
</organism>
<keyword evidence="2" id="KW-1185">Reference proteome</keyword>
<dbReference type="EMBL" id="AP024702">
    <property type="protein sequence ID" value="BCX48415.1"/>
    <property type="molecule type" value="Genomic_DNA"/>
</dbReference>